<keyword evidence="3" id="KW-1185">Reference proteome</keyword>
<dbReference type="EMBL" id="LDAU01000181">
    <property type="protein sequence ID" value="KRX00799.1"/>
    <property type="molecule type" value="Genomic_DNA"/>
</dbReference>
<proteinExistence type="predicted"/>
<protein>
    <submittedName>
        <fullName evidence="2">Uncharacterized protein</fullName>
    </submittedName>
</protein>
<name>A0A0V0QF16_PSEPJ</name>
<comment type="caution">
    <text evidence="2">The sequence shown here is derived from an EMBL/GenBank/DDBJ whole genome shotgun (WGS) entry which is preliminary data.</text>
</comment>
<evidence type="ECO:0000256" key="1">
    <source>
        <dbReference type="SAM" id="MobiDB-lite"/>
    </source>
</evidence>
<evidence type="ECO:0000313" key="3">
    <source>
        <dbReference type="Proteomes" id="UP000054937"/>
    </source>
</evidence>
<dbReference type="AlphaFoldDB" id="A0A0V0QF16"/>
<feature type="region of interest" description="Disordered" evidence="1">
    <location>
        <begin position="1"/>
        <end position="23"/>
    </location>
</feature>
<sequence>MQIQLQKEKLQERSASKSIKNFDEQTFTQDIDEDVLSDDQKRMFKLLKEQRTPIKDEIEKKREKSKIKLNYYMNQVENDNNIKKNANKLDKNKQNFKVNQVLSQGFCDFLEEKQEAEIQQIKQNIQKYVGNNIKLDYWK</sequence>
<reference evidence="2 3" key="1">
    <citation type="journal article" date="2015" name="Sci. Rep.">
        <title>Genome of the facultative scuticociliatosis pathogen Pseudocohnilembus persalinus provides insight into its virulence through horizontal gene transfer.</title>
        <authorList>
            <person name="Xiong J."/>
            <person name="Wang G."/>
            <person name="Cheng J."/>
            <person name="Tian M."/>
            <person name="Pan X."/>
            <person name="Warren A."/>
            <person name="Jiang C."/>
            <person name="Yuan D."/>
            <person name="Miao W."/>
        </authorList>
    </citation>
    <scope>NUCLEOTIDE SEQUENCE [LARGE SCALE GENOMIC DNA]</scope>
    <source>
        <strain evidence="2">36N120E</strain>
    </source>
</reference>
<dbReference type="Proteomes" id="UP000054937">
    <property type="component" value="Unassembled WGS sequence"/>
</dbReference>
<dbReference type="InParanoid" id="A0A0V0QF16"/>
<accession>A0A0V0QF16</accession>
<organism evidence="2 3">
    <name type="scientific">Pseudocohnilembus persalinus</name>
    <name type="common">Ciliate</name>
    <dbReference type="NCBI Taxonomy" id="266149"/>
    <lineage>
        <taxon>Eukaryota</taxon>
        <taxon>Sar</taxon>
        <taxon>Alveolata</taxon>
        <taxon>Ciliophora</taxon>
        <taxon>Intramacronucleata</taxon>
        <taxon>Oligohymenophorea</taxon>
        <taxon>Scuticociliatia</taxon>
        <taxon>Philasterida</taxon>
        <taxon>Pseudocohnilembidae</taxon>
        <taxon>Pseudocohnilembus</taxon>
    </lineage>
</organism>
<gene>
    <name evidence="2" type="ORF">PPERSA_01978</name>
</gene>
<evidence type="ECO:0000313" key="2">
    <source>
        <dbReference type="EMBL" id="KRX00799.1"/>
    </source>
</evidence>